<organism evidence="2 3">
    <name type="scientific">Planotetraspora thailandica</name>
    <dbReference type="NCBI Taxonomy" id="487172"/>
    <lineage>
        <taxon>Bacteria</taxon>
        <taxon>Bacillati</taxon>
        <taxon>Actinomycetota</taxon>
        <taxon>Actinomycetes</taxon>
        <taxon>Streptosporangiales</taxon>
        <taxon>Streptosporangiaceae</taxon>
        <taxon>Planotetraspora</taxon>
    </lineage>
</organism>
<dbReference type="AlphaFoldDB" id="A0A8J4DGR4"/>
<accession>A0A8J4DGR4</accession>
<dbReference type="EMBL" id="BOOR01000101">
    <property type="protein sequence ID" value="GII59822.1"/>
    <property type="molecule type" value="Genomic_DNA"/>
</dbReference>
<sequence length="382" mass="42304">MVRMGLFQRLRGREQRDDRSDARPPAKGEAQQRSSGADFVLLAGSHDLEVVGESHYQDQLWRVVGGRSTERVRMQVHCVMIAETDNPYDVNAIRVMINGATVGYLCREDAVEYRAGLLARQAREGRLIGLSGVIVGGGRRADGPGLLGVWLSHDPSDFGLAAGEPPPPAVQAQLRTGLSEALVTDEADDSYDLSWLVQLPADHLAAIKRLRQLLKHDPDPIDRHFMFCELERRLYRSRDAFASALNDYDEACRQHDAEMDVIRESLLAKFGAVPLLETYTQMVIRQQKAKDWVAAIHWTERALALYGDQAARPEAVKDLTDRLAGYRAKLDGVRPSKPSITKASSATGTETLTCQKCGQQFERQVAPGRKPKFCPSCRGAAA</sequence>
<evidence type="ECO:0000313" key="2">
    <source>
        <dbReference type="EMBL" id="GII59822.1"/>
    </source>
</evidence>
<evidence type="ECO:0008006" key="4">
    <source>
        <dbReference type="Google" id="ProtNLM"/>
    </source>
</evidence>
<evidence type="ECO:0000313" key="3">
    <source>
        <dbReference type="Proteomes" id="UP000605992"/>
    </source>
</evidence>
<name>A0A8J4DGR4_9ACTN</name>
<reference evidence="2" key="1">
    <citation type="submission" date="2021-01" db="EMBL/GenBank/DDBJ databases">
        <title>Whole genome shotgun sequence of Planotetraspora thailandica NBRC 104271.</title>
        <authorList>
            <person name="Komaki H."/>
            <person name="Tamura T."/>
        </authorList>
    </citation>
    <scope>NUCLEOTIDE SEQUENCE</scope>
    <source>
        <strain evidence="2">NBRC 104271</strain>
    </source>
</reference>
<feature type="region of interest" description="Disordered" evidence="1">
    <location>
        <begin position="11"/>
        <end position="35"/>
    </location>
</feature>
<protein>
    <recommendedName>
        <fullName evidence="4">HIRAN domain-containing protein</fullName>
    </recommendedName>
</protein>
<feature type="compositionally biased region" description="Basic and acidic residues" evidence="1">
    <location>
        <begin position="11"/>
        <end position="26"/>
    </location>
</feature>
<comment type="caution">
    <text evidence="2">The sequence shown here is derived from an EMBL/GenBank/DDBJ whole genome shotgun (WGS) entry which is preliminary data.</text>
</comment>
<gene>
    <name evidence="2" type="ORF">Pth03_82110</name>
</gene>
<dbReference type="Proteomes" id="UP000605992">
    <property type="component" value="Unassembled WGS sequence"/>
</dbReference>
<evidence type="ECO:0000256" key="1">
    <source>
        <dbReference type="SAM" id="MobiDB-lite"/>
    </source>
</evidence>
<dbReference type="Gene3D" id="3.30.70.2330">
    <property type="match status" value="1"/>
</dbReference>
<keyword evidence="3" id="KW-1185">Reference proteome</keyword>
<proteinExistence type="predicted"/>